<keyword evidence="4" id="KW-1185">Reference proteome</keyword>
<name>A0A8H5G7Y1_9AGAR</name>
<dbReference type="AlphaFoldDB" id="A0A8H5G7Y1"/>
<organism evidence="3 4">
    <name type="scientific">Collybiopsis confluens</name>
    <dbReference type="NCBI Taxonomy" id="2823264"/>
    <lineage>
        <taxon>Eukaryota</taxon>
        <taxon>Fungi</taxon>
        <taxon>Dikarya</taxon>
        <taxon>Basidiomycota</taxon>
        <taxon>Agaricomycotina</taxon>
        <taxon>Agaricomycetes</taxon>
        <taxon>Agaricomycetidae</taxon>
        <taxon>Agaricales</taxon>
        <taxon>Marasmiineae</taxon>
        <taxon>Omphalotaceae</taxon>
        <taxon>Collybiopsis</taxon>
    </lineage>
</organism>
<dbReference type="Pfam" id="PF05225">
    <property type="entry name" value="HTH_psq"/>
    <property type="match status" value="1"/>
</dbReference>
<feature type="region of interest" description="Disordered" evidence="1">
    <location>
        <begin position="221"/>
        <end position="265"/>
    </location>
</feature>
<evidence type="ECO:0000259" key="2">
    <source>
        <dbReference type="Pfam" id="PF05225"/>
    </source>
</evidence>
<feature type="domain" description="HTH psq-type" evidence="2">
    <location>
        <begin position="20"/>
        <end position="58"/>
    </location>
</feature>
<reference evidence="3 4" key="1">
    <citation type="journal article" date="2020" name="ISME J.">
        <title>Uncovering the hidden diversity of litter-decomposition mechanisms in mushroom-forming fungi.</title>
        <authorList>
            <person name="Floudas D."/>
            <person name="Bentzer J."/>
            <person name="Ahren D."/>
            <person name="Johansson T."/>
            <person name="Persson P."/>
            <person name="Tunlid A."/>
        </authorList>
    </citation>
    <scope>NUCLEOTIDE SEQUENCE [LARGE SCALE GENOMIC DNA]</scope>
    <source>
        <strain evidence="3 4">CBS 406.79</strain>
    </source>
</reference>
<evidence type="ECO:0000256" key="1">
    <source>
        <dbReference type="SAM" id="MobiDB-lite"/>
    </source>
</evidence>
<dbReference type="InterPro" id="IPR009057">
    <property type="entry name" value="Homeodomain-like_sf"/>
</dbReference>
<evidence type="ECO:0000313" key="3">
    <source>
        <dbReference type="EMBL" id="KAF5359896.1"/>
    </source>
</evidence>
<dbReference type="SUPFAM" id="SSF46689">
    <property type="entry name" value="Homeodomain-like"/>
    <property type="match status" value="1"/>
</dbReference>
<dbReference type="Gene3D" id="1.10.10.60">
    <property type="entry name" value="Homeodomain-like"/>
    <property type="match status" value="1"/>
</dbReference>
<proteinExistence type="predicted"/>
<protein>
    <recommendedName>
        <fullName evidence="2">HTH psq-type domain-containing protein</fullName>
    </recommendedName>
</protein>
<dbReference type="EMBL" id="JAACJN010000223">
    <property type="protein sequence ID" value="KAF5359896.1"/>
    <property type="molecule type" value="Genomic_DNA"/>
</dbReference>
<feature type="compositionally biased region" description="Basic and acidic residues" evidence="1">
    <location>
        <begin position="221"/>
        <end position="239"/>
    </location>
</feature>
<sequence length="265" mass="29952">MIPLVNASEGNDEDLAILSTEEQMVLAVYAVQSHGLSINEAAIHYCVVWATLRNCLKGMQTRQAARVNEQILLPGEEQMLVEWIKNQSVFCFCKISIHLFLDNKYDNRRYRPISAPQSPPQSSTPPSHSPVESPPIPYIPEPAMPSQPTLTIPDDIMADTSDNTPRRSSGTKSLIKEPSEFNGNKRQFKEWQRQLFAYLRDPRNRIRTDGEKIDIALSVTKRSDGRSGDAERRCDRSEVQDGGASQQSRGLSGDSRYWSWSQRQS</sequence>
<accession>A0A8H5G7Y1</accession>
<feature type="compositionally biased region" description="Polar residues" evidence="1">
    <location>
        <begin position="160"/>
        <end position="172"/>
    </location>
</feature>
<feature type="region of interest" description="Disordered" evidence="1">
    <location>
        <begin position="111"/>
        <end position="181"/>
    </location>
</feature>
<dbReference type="Proteomes" id="UP000518752">
    <property type="component" value="Unassembled WGS sequence"/>
</dbReference>
<dbReference type="GO" id="GO:0003677">
    <property type="term" value="F:DNA binding"/>
    <property type="evidence" value="ECO:0007669"/>
    <property type="project" value="InterPro"/>
</dbReference>
<comment type="caution">
    <text evidence="3">The sequence shown here is derived from an EMBL/GenBank/DDBJ whole genome shotgun (WGS) entry which is preliminary data.</text>
</comment>
<dbReference type="InterPro" id="IPR007889">
    <property type="entry name" value="HTH_Psq"/>
</dbReference>
<evidence type="ECO:0000313" key="4">
    <source>
        <dbReference type="Proteomes" id="UP000518752"/>
    </source>
</evidence>
<feature type="compositionally biased region" description="Pro residues" evidence="1">
    <location>
        <begin position="132"/>
        <end position="145"/>
    </location>
</feature>
<gene>
    <name evidence="3" type="ORF">D9757_015146</name>
</gene>